<proteinExistence type="predicted"/>
<protein>
    <submittedName>
        <fullName evidence="1">Uncharacterized protein</fullName>
    </submittedName>
</protein>
<evidence type="ECO:0000313" key="1">
    <source>
        <dbReference type="EMBL" id="CAH1984194.1"/>
    </source>
</evidence>
<reference evidence="1" key="1">
    <citation type="submission" date="2022-03" db="EMBL/GenBank/DDBJ databases">
        <authorList>
            <person name="Sayadi A."/>
        </authorList>
    </citation>
    <scope>NUCLEOTIDE SEQUENCE</scope>
</reference>
<name>A0A9P0L4U1_ACAOB</name>
<comment type="caution">
    <text evidence="1">The sequence shown here is derived from an EMBL/GenBank/DDBJ whole genome shotgun (WGS) entry which is preliminary data.</text>
</comment>
<organism evidence="1 2">
    <name type="scientific">Acanthoscelides obtectus</name>
    <name type="common">Bean weevil</name>
    <name type="synonym">Bruchus obtectus</name>
    <dbReference type="NCBI Taxonomy" id="200917"/>
    <lineage>
        <taxon>Eukaryota</taxon>
        <taxon>Metazoa</taxon>
        <taxon>Ecdysozoa</taxon>
        <taxon>Arthropoda</taxon>
        <taxon>Hexapoda</taxon>
        <taxon>Insecta</taxon>
        <taxon>Pterygota</taxon>
        <taxon>Neoptera</taxon>
        <taxon>Endopterygota</taxon>
        <taxon>Coleoptera</taxon>
        <taxon>Polyphaga</taxon>
        <taxon>Cucujiformia</taxon>
        <taxon>Chrysomeloidea</taxon>
        <taxon>Chrysomelidae</taxon>
        <taxon>Bruchinae</taxon>
        <taxon>Bruchini</taxon>
        <taxon>Acanthoscelides</taxon>
    </lineage>
</organism>
<keyword evidence="2" id="KW-1185">Reference proteome</keyword>
<sequence>MPLRRRGTGEGRGCTTRPQRDRALARFSLSVCPRVHSSVQSSIRLSYFFNSGVHYRVLDCLSRKLGLLPTILKKIGYMWANYR</sequence>
<dbReference type="EMBL" id="CAKOFQ010006953">
    <property type="protein sequence ID" value="CAH1984194.1"/>
    <property type="molecule type" value="Genomic_DNA"/>
</dbReference>
<dbReference type="AlphaFoldDB" id="A0A9P0L4U1"/>
<evidence type="ECO:0000313" key="2">
    <source>
        <dbReference type="Proteomes" id="UP001152888"/>
    </source>
</evidence>
<dbReference type="Proteomes" id="UP001152888">
    <property type="component" value="Unassembled WGS sequence"/>
</dbReference>
<gene>
    <name evidence="1" type="ORF">ACAOBT_LOCUS15960</name>
</gene>
<accession>A0A9P0L4U1</accession>